<gene>
    <name evidence="1" type="ORF">ACEZDJ_18055</name>
</gene>
<evidence type="ECO:0000313" key="2">
    <source>
        <dbReference type="Proteomes" id="UP001592528"/>
    </source>
</evidence>
<proteinExistence type="predicted"/>
<protein>
    <submittedName>
        <fullName evidence="1">Uncharacterized protein</fullName>
    </submittedName>
</protein>
<dbReference type="EMBL" id="JBHEZZ010000009">
    <property type="protein sequence ID" value="MFC1403196.1"/>
    <property type="molecule type" value="Genomic_DNA"/>
</dbReference>
<sequence length="216" mass="24107">MHRDNGRTLYSRADLHKTHGISVPTLQNLWTDRENNGHPPAETVNGVMHWDGAVWVPWHREYLRTRAAAATTNTPDLSGDPEDLLGPAEAAKVCGFANSDTISGYIKNPPEGWPAPDDWDRLPTRDRPKWKRWKLWAYVADRPGRGHAGGRPRGRKAVAFPYQGDPRLELARTAIADNPGAKNAELIPALLPLTERAYSRAVWNLILNSARENSEG</sequence>
<reference evidence="1 2" key="1">
    <citation type="submission" date="2024-09" db="EMBL/GenBank/DDBJ databases">
        <authorList>
            <person name="Lee S.D."/>
        </authorList>
    </citation>
    <scope>NUCLEOTIDE SEQUENCE [LARGE SCALE GENOMIC DNA]</scope>
    <source>
        <strain evidence="1 2">N1-5</strain>
    </source>
</reference>
<name>A0ABV6UP31_9ACTN</name>
<dbReference type="RefSeq" id="WP_051725361.1">
    <property type="nucleotide sequence ID" value="NZ_JBHEZZ010000009.1"/>
</dbReference>
<comment type="caution">
    <text evidence="1">The sequence shown here is derived from an EMBL/GenBank/DDBJ whole genome shotgun (WGS) entry which is preliminary data.</text>
</comment>
<dbReference type="Proteomes" id="UP001592528">
    <property type="component" value="Unassembled WGS sequence"/>
</dbReference>
<organism evidence="1 2">
    <name type="scientific">Streptacidiphilus cavernicola</name>
    <dbReference type="NCBI Taxonomy" id="3342716"/>
    <lineage>
        <taxon>Bacteria</taxon>
        <taxon>Bacillati</taxon>
        <taxon>Actinomycetota</taxon>
        <taxon>Actinomycetes</taxon>
        <taxon>Kitasatosporales</taxon>
        <taxon>Streptomycetaceae</taxon>
        <taxon>Streptacidiphilus</taxon>
    </lineage>
</organism>
<accession>A0ABV6UP31</accession>
<evidence type="ECO:0000313" key="1">
    <source>
        <dbReference type="EMBL" id="MFC1403196.1"/>
    </source>
</evidence>
<keyword evidence="2" id="KW-1185">Reference proteome</keyword>